<sequence length="237" mass="27174">MNDTQVKQSHNKVKVLGVGVASTELVEVLTKVDEFVRKNHKLKLIVTVNPEFVMLAQEDEEFKKILNGADLAIADGVGLKLAGVRNIVPGRRIVEALLQKGYKVFYLGSRVASEMAKKYGGAYDDGEKSIRAGERESKRIVAKINKYKPDILLVAYGAPWQEKWLWANRSKIKAKVGMGVGGAFDYLTGRVKLPPEWINKIGLEWLWRLVHERWRWRRQLRLLRFVWLLGKNFIFTK</sequence>
<keyword evidence="2 3" id="KW-0808">Transferase</keyword>
<protein>
    <submittedName>
        <fullName evidence="3">Glycosyl transferase, WecB/TagA/CpsF family</fullName>
    </submittedName>
</protein>
<keyword evidence="1" id="KW-0328">Glycosyltransferase</keyword>
<dbReference type="EMBL" id="LCKS01000008">
    <property type="protein sequence ID" value="KKU02745.1"/>
    <property type="molecule type" value="Genomic_DNA"/>
</dbReference>
<organism evidence="3 4">
    <name type="scientific">Candidatus Amesbacteria bacterium GW2011_GWC2_45_19</name>
    <dbReference type="NCBI Taxonomy" id="1618366"/>
    <lineage>
        <taxon>Bacteria</taxon>
        <taxon>Candidatus Amesiibacteriota</taxon>
    </lineage>
</organism>
<evidence type="ECO:0000256" key="2">
    <source>
        <dbReference type="ARBA" id="ARBA00022679"/>
    </source>
</evidence>
<evidence type="ECO:0000256" key="1">
    <source>
        <dbReference type="ARBA" id="ARBA00022676"/>
    </source>
</evidence>
<comment type="caution">
    <text evidence="3">The sequence shown here is derived from an EMBL/GenBank/DDBJ whole genome shotgun (WGS) entry which is preliminary data.</text>
</comment>
<dbReference type="InterPro" id="IPR004629">
    <property type="entry name" value="WecG_TagA_CpsF"/>
</dbReference>
<dbReference type="AlphaFoldDB" id="A0A0G1Q260"/>
<evidence type="ECO:0000313" key="4">
    <source>
        <dbReference type="Proteomes" id="UP000034264"/>
    </source>
</evidence>
<name>A0A0G1Q260_9BACT</name>
<proteinExistence type="predicted"/>
<dbReference type="GO" id="GO:0016758">
    <property type="term" value="F:hexosyltransferase activity"/>
    <property type="evidence" value="ECO:0007669"/>
    <property type="project" value="TreeGrafter"/>
</dbReference>
<dbReference type="PANTHER" id="PTHR34136">
    <property type="match status" value="1"/>
</dbReference>
<dbReference type="Pfam" id="PF03808">
    <property type="entry name" value="Glyco_tran_WecG"/>
    <property type="match status" value="1"/>
</dbReference>
<dbReference type="NCBIfam" id="TIGR00696">
    <property type="entry name" value="wecG_tagA_cpsF"/>
    <property type="match status" value="1"/>
</dbReference>
<dbReference type="PANTHER" id="PTHR34136:SF1">
    <property type="entry name" value="UDP-N-ACETYL-D-MANNOSAMINURONIC ACID TRANSFERASE"/>
    <property type="match status" value="1"/>
</dbReference>
<reference evidence="3 4" key="1">
    <citation type="journal article" date="2015" name="Nature">
        <title>rRNA introns, odd ribosomes, and small enigmatic genomes across a large radiation of phyla.</title>
        <authorList>
            <person name="Brown C.T."/>
            <person name="Hug L.A."/>
            <person name="Thomas B.C."/>
            <person name="Sharon I."/>
            <person name="Castelle C.J."/>
            <person name="Singh A."/>
            <person name="Wilkins M.J."/>
            <person name="Williams K.H."/>
            <person name="Banfield J.F."/>
        </authorList>
    </citation>
    <scope>NUCLEOTIDE SEQUENCE [LARGE SCALE GENOMIC DNA]</scope>
</reference>
<evidence type="ECO:0000313" key="3">
    <source>
        <dbReference type="EMBL" id="KKU02745.1"/>
    </source>
</evidence>
<dbReference type="CDD" id="cd06533">
    <property type="entry name" value="Glyco_transf_WecG_TagA"/>
    <property type="match status" value="1"/>
</dbReference>
<gene>
    <name evidence="3" type="ORF">UX05_C0008G0022</name>
</gene>
<dbReference type="Proteomes" id="UP000034264">
    <property type="component" value="Unassembled WGS sequence"/>
</dbReference>
<accession>A0A0G1Q260</accession>